<dbReference type="AlphaFoldDB" id="A0A1A7XTT7"/>
<evidence type="ECO:0000256" key="1">
    <source>
        <dbReference type="SAM" id="Phobius"/>
    </source>
</evidence>
<protein>
    <submittedName>
        <fullName evidence="2">Uncharacterized protein</fullName>
    </submittedName>
</protein>
<sequence>SERLLFCTYFIVTHLCFSFNICSHLTTFFTLNDNQLYVSLCSISVKIVFASLYLLFDCFYIMRSYATVCVCISILVHINQLW</sequence>
<dbReference type="EMBL" id="HADW01020137">
    <property type="protein sequence ID" value="SBP21537.1"/>
    <property type="molecule type" value="Transcribed_RNA"/>
</dbReference>
<feature type="non-terminal residue" evidence="2">
    <location>
        <position position="1"/>
    </location>
</feature>
<keyword evidence="1" id="KW-0812">Transmembrane</keyword>
<gene>
    <name evidence="2" type="primary">Nfu_g_1_001560</name>
</gene>
<feature type="non-terminal residue" evidence="2">
    <location>
        <position position="82"/>
    </location>
</feature>
<name>A0A1A7XTT7_9TELE</name>
<evidence type="ECO:0000313" key="2">
    <source>
        <dbReference type="EMBL" id="SBP21537.1"/>
    </source>
</evidence>
<accession>A0A1A7XTT7</accession>
<keyword evidence="1" id="KW-0472">Membrane</keyword>
<feature type="transmembrane region" description="Helical" evidence="1">
    <location>
        <begin position="34"/>
        <end position="56"/>
    </location>
</feature>
<organism evidence="2">
    <name type="scientific">Iconisemion striatum</name>
    <dbReference type="NCBI Taxonomy" id="60296"/>
    <lineage>
        <taxon>Eukaryota</taxon>
        <taxon>Metazoa</taxon>
        <taxon>Chordata</taxon>
        <taxon>Craniata</taxon>
        <taxon>Vertebrata</taxon>
        <taxon>Euteleostomi</taxon>
        <taxon>Actinopterygii</taxon>
        <taxon>Neopterygii</taxon>
        <taxon>Teleostei</taxon>
        <taxon>Neoteleostei</taxon>
        <taxon>Acanthomorphata</taxon>
        <taxon>Ovalentaria</taxon>
        <taxon>Atherinomorphae</taxon>
        <taxon>Cyprinodontiformes</taxon>
        <taxon>Nothobranchiidae</taxon>
        <taxon>Iconisemion</taxon>
    </lineage>
</organism>
<reference evidence="2" key="1">
    <citation type="submission" date="2016-05" db="EMBL/GenBank/DDBJ databases">
        <authorList>
            <person name="Lavstsen T."/>
            <person name="Jespersen J.S."/>
        </authorList>
    </citation>
    <scope>NUCLEOTIDE SEQUENCE</scope>
    <source>
        <tissue evidence="2">Brain</tissue>
    </source>
</reference>
<reference evidence="2" key="2">
    <citation type="submission" date="2016-06" db="EMBL/GenBank/DDBJ databases">
        <title>The genome of a short-lived fish provides insights into sex chromosome evolution and the genetic control of aging.</title>
        <authorList>
            <person name="Reichwald K."/>
            <person name="Felder M."/>
            <person name="Petzold A."/>
            <person name="Koch P."/>
            <person name="Groth M."/>
            <person name="Platzer M."/>
        </authorList>
    </citation>
    <scope>NUCLEOTIDE SEQUENCE</scope>
    <source>
        <tissue evidence="2">Brain</tissue>
    </source>
</reference>
<proteinExistence type="predicted"/>
<keyword evidence="1" id="KW-1133">Transmembrane helix</keyword>